<dbReference type="AlphaFoldDB" id="A0A0D5Y8G8"/>
<gene>
    <name evidence="2" type="ORF">PCL1606_58780</name>
</gene>
<organism evidence="2 3">
    <name type="scientific">Pseudomonas chlororaphis</name>
    <dbReference type="NCBI Taxonomy" id="587753"/>
    <lineage>
        <taxon>Bacteria</taxon>
        <taxon>Pseudomonadati</taxon>
        <taxon>Pseudomonadota</taxon>
        <taxon>Gammaproteobacteria</taxon>
        <taxon>Pseudomonadales</taxon>
        <taxon>Pseudomonadaceae</taxon>
        <taxon>Pseudomonas</taxon>
    </lineage>
</organism>
<evidence type="ECO:0000313" key="2">
    <source>
        <dbReference type="EMBL" id="AKA27324.1"/>
    </source>
</evidence>
<sequence>MHEHRRQRYEHNQAEVHQGVAQRQPEAGYDGGDTTRHKSPWLTRKARKRIRAYCSGGSASR</sequence>
<feature type="region of interest" description="Disordered" evidence="1">
    <location>
        <begin position="1"/>
        <end position="44"/>
    </location>
</feature>
<accession>A0A0D5Y8G8</accession>
<reference evidence="2 3" key="1">
    <citation type="journal article" date="2015" name="Mol. Plant Microbe Interact.">
        <title>Comparative Genomic Analysis of Pseudomonas chlororaphis PCL1606 Reveals New Insight into Antifungal Compounds Involved in Biocontrol.</title>
        <authorList>
            <person name="Calderon C.E."/>
            <person name="Ramos C."/>
            <person name="de Vicente A."/>
            <person name="Cazorla F.M."/>
        </authorList>
    </citation>
    <scope>NUCLEOTIDE SEQUENCE [LARGE SCALE GENOMIC DNA]</scope>
    <source>
        <strain evidence="2 3">PCL1606</strain>
    </source>
</reference>
<name>A0A0D5Y8G8_9PSED</name>
<feature type="compositionally biased region" description="Basic and acidic residues" evidence="1">
    <location>
        <begin position="1"/>
        <end position="14"/>
    </location>
</feature>
<dbReference type="KEGG" id="pcz:PCL1606_58780"/>
<evidence type="ECO:0000313" key="3">
    <source>
        <dbReference type="Proteomes" id="UP000032748"/>
    </source>
</evidence>
<dbReference type="EMBL" id="CP011110">
    <property type="protein sequence ID" value="AKA27324.1"/>
    <property type="molecule type" value="Genomic_DNA"/>
</dbReference>
<proteinExistence type="predicted"/>
<evidence type="ECO:0000256" key="1">
    <source>
        <dbReference type="SAM" id="MobiDB-lite"/>
    </source>
</evidence>
<dbReference type="Proteomes" id="UP000032748">
    <property type="component" value="Chromosome"/>
</dbReference>
<protein>
    <submittedName>
        <fullName evidence="2">Uncharacterized protein</fullName>
    </submittedName>
</protein>